<evidence type="ECO:0000259" key="5">
    <source>
        <dbReference type="Pfam" id="PF00155"/>
    </source>
</evidence>
<name>A0ABW8KBX7_9GAMM</name>
<dbReference type="InterPro" id="IPR015422">
    <property type="entry name" value="PyrdxlP-dep_Trfase_small"/>
</dbReference>
<proteinExistence type="predicted"/>
<evidence type="ECO:0000256" key="1">
    <source>
        <dbReference type="ARBA" id="ARBA00001933"/>
    </source>
</evidence>
<dbReference type="Gene3D" id="3.40.640.10">
    <property type="entry name" value="Type I PLP-dependent aspartate aminotransferase-like (Major domain)"/>
    <property type="match status" value="1"/>
</dbReference>
<dbReference type="NCBIfam" id="NF006569">
    <property type="entry name" value="PRK09082.1"/>
    <property type="match status" value="1"/>
</dbReference>
<keyword evidence="3" id="KW-0808">Transferase</keyword>
<dbReference type="RefSeq" id="WP_379984609.1">
    <property type="nucleotide sequence ID" value="NZ_JADIKD010000012.1"/>
</dbReference>
<comment type="cofactor">
    <cofactor evidence="1">
        <name>pyridoxal 5'-phosphate</name>
        <dbReference type="ChEBI" id="CHEBI:597326"/>
    </cofactor>
</comment>
<feature type="domain" description="Aminotransferase class I/classII large" evidence="5">
    <location>
        <begin position="27"/>
        <end position="378"/>
    </location>
</feature>
<dbReference type="InterPro" id="IPR004839">
    <property type="entry name" value="Aminotransferase_I/II_large"/>
</dbReference>
<gene>
    <name evidence="6" type="ORF">ISS97_18965</name>
</gene>
<dbReference type="Proteomes" id="UP001620408">
    <property type="component" value="Unassembled WGS sequence"/>
</dbReference>
<dbReference type="NCBIfam" id="NF009079">
    <property type="entry name" value="PRK12414.1"/>
    <property type="match status" value="1"/>
</dbReference>
<dbReference type="Pfam" id="PF00155">
    <property type="entry name" value="Aminotran_1_2"/>
    <property type="match status" value="1"/>
</dbReference>
<keyword evidence="4" id="KW-0663">Pyridoxal phosphate</keyword>
<dbReference type="InterPro" id="IPR051326">
    <property type="entry name" value="Kynurenine-oxoglutarate_AT"/>
</dbReference>
<organism evidence="6 7">
    <name type="scientific">Dyella koreensis</name>
    <dbReference type="NCBI Taxonomy" id="311235"/>
    <lineage>
        <taxon>Bacteria</taxon>
        <taxon>Pseudomonadati</taxon>
        <taxon>Pseudomonadota</taxon>
        <taxon>Gammaproteobacteria</taxon>
        <taxon>Lysobacterales</taxon>
        <taxon>Rhodanobacteraceae</taxon>
        <taxon>Dyella</taxon>
    </lineage>
</organism>
<dbReference type="SUPFAM" id="SSF53383">
    <property type="entry name" value="PLP-dependent transferases"/>
    <property type="match status" value="1"/>
</dbReference>
<protein>
    <submittedName>
        <fullName evidence="6">Pyridoxal phosphate-dependent aminotransferase</fullName>
    </submittedName>
</protein>
<keyword evidence="2 6" id="KW-0032">Aminotransferase</keyword>
<dbReference type="InterPro" id="IPR015421">
    <property type="entry name" value="PyrdxlP-dep_Trfase_major"/>
</dbReference>
<evidence type="ECO:0000313" key="7">
    <source>
        <dbReference type="Proteomes" id="UP001620408"/>
    </source>
</evidence>
<accession>A0ABW8KBX7</accession>
<dbReference type="GO" id="GO:0008483">
    <property type="term" value="F:transaminase activity"/>
    <property type="evidence" value="ECO:0007669"/>
    <property type="project" value="UniProtKB-KW"/>
</dbReference>
<reference evidence="6 7" key="1">
    <citation type="submission" date="2020-10" db="EMBL/GenBank/DDBJ databases">
        <title>Phylogeny of dyella-like bacteria.</title>
        <authorList>
            <person name="Fu J."/>
        </authorList>
    </citation>
    <scope>NUCLEOTIDE SEQUENCE [LARGE SCALE GENOMIC DNA]</scope>
    <source>
        <strain evidence="6 7">BB4</strain>
    </source>
</reference>
<evidence type="ECO:0000256" key="3">
    <source>
        <dbReference type="ARBA" id="ARBA00022679"/>
    </source>
</evidence>
<evidence type="ECO:0000256" key="4">
    <source>
        <dbReference type="ARBA" id="ARBA00022898"/>
    </source>
</evidence>
<evidence type="ECO:0000313" key="6">
    <source>
        <dbReference type="EMBL" id="MFK2919352.1"/>
    </source>
</evidence>
<keyword evidence="7" id="KW-1185">Reference proteome</keyword>
<dbReference type="EMBL" id="JADIKD010000012">
    <property type="protein sequence ID" value="MFK2919352.1"/>
    <property type="molecule type" value="Genomic_DNA"/>
</dbReference>
<dbReference type="PANTHER" id="PTHR43807:SF20">
    <property type="entry name" value="FI04487P"/>
    <property type="match status" value="1"/>
</dbReference>
<comment type="caution">
    <text evidence="6">The sequence shown here is derived from an EMBL/GenBank/DDBJ whole genome shotgun (WGS) entry which is preliminary data.</text>
</comment>
<dbReference type="Gene3D" id="3.90.1150.10">
    <property type="entry name" value="Aspartate Aminotransferase, domain 1"/>
    <property type="match status" value="1"/>
</dbReference>
<dbReference type="CDD" id="cd00609">
    <property type="entry name" value="AAT_like"/>
    <property type="match status" value="1"/>
</dbReference>
<dbReference type="InterPro" id="IPR015424">
    <property type="entry name" value="PyrdxlP-dep_Trfase"/>
</dbReference>
<sequence length="381" mass="42084">MHIETKLPKVGTTIFSVMSQLALEHKAVNLGQGFPDFEPPEALRDAITRAMAEGRNQYAPGIGLAPLREQIALKTERMYGRRINADTDVTVTSGATEALFAAIAAVVRAGDEVIVFDPAYDSYEPAIDLQGAKAVHIPLTVPSFGIDWQRVRDAITPRTRMILINSPHNPSGAVLSADDLDTLAAIVRDTEIVVLSDEVYEHIVFDGAQHQSVLRHAELAERSIVVSSFGKTYHCTGWKLGYAVAPKALSAEFRKVHQYLTFCTFHPAQLAFAEFMASTPEHYLELPAFYQAKRDRFRALLKPSRLKLLDVPGGYFQLVDYSAIRDESDVAFCEWLVKEGGVAAIPLAPFYETAPDTRLVRLCFAKSDATMEAAAERLCKL</sequence>
<evidence type="ECO:0000256" key="2">
    <source>
        <dbReference type="ARBA" id="ARBA00022576"/>
    </source>
</evidence>
<dbReference type="PANTHER" id="PTHR43807">
    <property type="entry name" value="FI04487P"/>
    <property type="match status" value="1"/>
</dbReference>